<proteinExistence type="predicted"/>
<organism evidence="1 2">
    <name type="scientific">Apiospora kogelbergensis</name>
    <dbReference type="NCBI Taxonomy" id="1337665"/>
    <lineage>
        <taxon>Eukaryota</taxon>
        <taxon>Fungi</taxon>
        <taxon>Dikarya</taxon>
        <taxon>Ascomycota</taxon>
        <taxon>Pezizomycotina</taxon>
        <taxon>Sordariomycetes</taxon>
        <taxon>Xylariomycetidae</taxon>
        <taxon>Amphisphaeriales</taxon>
        <taxon>Apiosporaceae</taxon>
        <taxon>Apiospora</taxon>
    </lineage>
</organism>
<dbReference type="Proteomes" id="UP001392437">
    <property type="component" value="Unassembled WGS sequence"/>
</dbReference>
<reference evidence="1 2" key="1">
    <citation type="submission" date="2023-01" db="EMBL/GenBank/DDBJ databases">
        <title>Analysis of 21 Apiospora genomes using comparative genomics revels a genus with tremendous synthesis potential of carbohydrate active enzymes and secondary metabolites.</title>
        <authorList>
            <person name="Sorensen T."/>
        </authorList>
    </citation>
    <scope>NUCLEOTIDE SEQUENCE [LARGE SCALE GENOMIC DNA]</scope>
    <source>
        <strain evidence="1 2">CBS 117206</strain>
    </source>
</reference>
<evidence type="ECO:0000313" key="1">
    <source>
        <dbReference type="EMBL" id="KAK8130063.1"/>
    </source>
</evidence>
<comment type="caution">
    <text evidence="1">The sequence shown here is derived from an EMBL/GenBank/DDBJ whole genome shotgun (WGS) entry which is preliminary data.</text>
</comment>
<dbReference type="AlphaFoldDB" id="A0AAW0R8G3"/>
<protein>
    <submittedName>
        <fullName evidence="1">Uncharacterized protein</fullName>
    </submittedName>
</protein>
<accession>A0AAW0R8G3</accession>
<keyword evidence="2" id="KW-1185">Reference proteome</keyword>
<name>A0AAW0R8G3_9PEZI</name>
<dbReference type="EMBL" id="JAQQWP010000002">
    <property type="protein sequence ID" value="KAK8130063.1"/>
    <property type="molecule type" value="Genomic_DNA"/>
</dbReference>
<gene>
    <name evidence="1" type="ORF">PG999_002443</name>
</gene>
<evidence type="ECO:0000313" key="2">
    <source>
        <dbReference type="Proteomes" id="UP001392437"/>
    </source>
</evidence>
<sequence>MAYPQAFAAVAAAEYLQLAEVLKPPQEQAVAPLQDPKLQEAVELWKTCYLLPEEPLVAAAKEVSCRAVVLGRQEAWHLASEAAVATMAAVVARWEVHCWLAVGWD</sequence>